<sequence>MRKGSQGSDVVSRQVSSHEVAVRAHSPHKAVAIYKNLSTLLGTTPVDGGSIDDFKFGAAQLSSHDRESENSLRLFVSHGLASAGIGLAISSTTDATKGAQVVFATLHRLQTIVLSHLHRTWDDWVAHLSKFHLQFDKAVQKQMWREAIHLQADATPMPQSSHTWRPRR</sequence>
<reference evidence="2" key="1">
    <citation type="submission" date="2014-09" db="EMBL/GenBank/DDBJ databases">
        <authorList>
            <person name="Sharma Rahul"/>
            <person name="Thines Marco"/>
        </authorList>
    </citation>
    <scope>NUCLEOTIDE SEQUENCE [LARGE SCALE GENOMIC DNA]</scope>
</reference>
<dbReference type="AlphaFoldDB" id="A0A0P1BL60"/>
<dbReference type="EMBL" id="CCYA01000318">
    <property type="protein sequence ID" value="CEH16513.1"/>
    <property type="molecule type" value="Genomic_DNA"/>
</dbReference>
<protein>
    <submittedName>
        <fullName evidence="1">Uncharacterized protein</fullName>
    </submittedName>
</protein>
<evidence type="ECO:0000313" key="2">
    <source>
        <dbReference type="Proteomes" id="UP000054845"/>
    </source>
</evidence>
<accession>A0A0P1BL60</accession>
<name>A0A0P1BL60_9BASI</name>
<proteinExistence type="predicted"/>
<keyword evidence="2" id="KW-1185">Reference proteome</keyword>
<evidence type="ECO:0000313" key="1">
    <source>
        <dbReference type="EMBL" id="CEH16513.1"/>
    </source>
</evidence>
<organism evidence="1 2">
    <name type="scientific">Ceraceosorus bombacis</name>
    <dbReference type="NCBI Taxonomy" id="401625"/>
    <lineage>
        <taxon>Eukaryota</taxon>
        <taxon>Fungi</taxon>
        <taxon>Dikarya</taxon>
        <taxon>Basidiomycota</taxon>
        <taxon>Ustilaginomycotina</taxon>
        <taxon>Exobasidiomycetes</taxon>
        <taxon>Ceraceosorales</taxon>
        <taxon>Ceraceosoraceae</taxon>
        <taxon>Ceraceosorus</taxon>
    </lineage>
</organism>
<dbReference type="Proteomes" id="UP000054845">
    <property type="component" value="Unassembled WGS sequence"/>
</dbReference>